<dbReference type="AlphaFoldDB" id="A0A024EL23"/>
<dbReference type="Pfam" id="PF18144">
    <property type="entry name" value="SMODS"/>
    <property type="match status" value="1"/>
</dbReference>
<dbReference type="SUPFAM" id="SSF81631">
    <property type="entry name" value="PAP/OAS1 substrate-binding domain"/>
    <property type="match status" value="1"/>
</dbReference>
<dbReference type="GO" id="GO:0016020">
    <property type="term" value="C:membrane"/>
    <property type="evidence" value="ECO:0007669"/>
    <property type="project" value="TreeGrafter"/>
</dbReference>
<dbReference type="PANTHER" id="PTHR11258:SF11">
    <property type="entry name" value="C2H2-TYPE DOMAIN-CONTAINING PROTEIN"/>
    <property type="match status" value="1"/>
</dbReference>
<dbReference type="Proteomes" id="UP000026913">
    <property type="component" value="Plasmid unnamed"/>
</dbReference>
<dbReference type="KEGG" id="pman:OU5_P0008"/>
<organism evidence="2 3">
    <name type="scientific">Pseudomonas mandelii JR-1</name>
    <dbReference type="NCBI Taxonomy" id="1147786"/>
    <lineage>
        <taxon>Bacteria</taxon>
        <taxon>Pseudomonadati</taxon>
        <taxon>Pseudomonadota</taxon>
        <taxon>Gammaproteobacteria</taxon>
        <taxon>Pseudomonadales</taxon>
        <taxon>Pseudomonadaceae</taxon>
        <taxon>Pseudomonas</taxon>
    </lineage>
</organism>
<name>A0A024EL23_9PSED</name>
<dbReference type="GO" id="GO:0003725">
    <property type="term" value="F:double-stranded RNA binding"/>
    <property type="evidence" value="ECO:0007669"/>
    <property type="project" value="TreeGrafter"/>
</dbReference>
<sequence>MPLTNTDLQYYDSKVLRLSAEKRKEYHGQVDNLVTELRKHVTARSDLKISKVVKAGSFAKHTILNKTQEDPIDVDVVFYINDQSLDTSTRDGLSELIHSLLIKIYPSKAVEDFEIQRRAAKVTFVKSGLSVDVVPVVQDGNNPDHGWQFDKETKEKNLTCAPCHIQFIRDRKDKDKHYRTLVRMAKRWKNFANPPGLKSFHIELILAYLVDRDGPAESIEKRFREFLGYIAQTELNERIDFPENNGKLKKAFTDPVVIVDPANHENNVASRITTDEKMKIAKAALEAWETAFHASVQEDEEVWKEIFGNRFKIKE</sequence>
<reference evidence="2 3" key="1">
    <citation type="journal article" date="2012" name="J. Bacteriol.">
        <title>Genome sequence of cold-adapted Pseudomonas mandelii strain JR-1.</title>
        <authorList>
            <person name="Jang S.H."/>
            <person name="Kim J."/>
            <person name="Kim J."/>
            <person name="Hong S."/>
            <person name="Lee C."/>
        </authorList>
    </citation>
    <scope>NUCLEOTIDE SEQUENCE [LARGE SCALE GENOMIC DNA]</scope>
    <source>
        <strain evidence="2 3">JR-1</strain>
        <plasmid evidence="3">Plasmid</plasmid>
    </source>
</reference>
<dbReference type="HOGENOM" id="CLU_073286_0_0_6"/>
<keyword evidence="1" id="KW-0051">Antiviral defense</keyword>
<keyword evidence="2" id="KW-0614">Plasmid</keyword>
<dbReference type="InterPro" id="IPR006116">
    <property type="entry name" value="NT_2-5OAS_ClassI-CCAase"/>
</dbReference>
<dbReference type="OrthoDB" id="8887021at2"/>
<dbReference type="SUPFAM" id="SSF81301">
    <property type="entry name" value="Nucleotidyltransferase"/>
    <property type="match status" value="1"/>
</dbReference>
<dbReference type="InterPro" id="IPR043519">
    <property type="entry name" value="NT_sf"/>
</dbReference>
<dbReference type="Gene3D" id="1.10.1410.20">
    <property type="entry name" value="2'-5'-oligoadenylate synthetase 1, domain 2"/>
    <property type="match status" value="1"/>
</dbReference>
<evidence type="ECO:0000256" key="1">
    <source>
        <dbReference type="ARBA" id="ARBA00023118"/>
    </source>
</evidence>
<gene>
    <name evidence="2" type="ORF">OU5_P0008</name>
</gene>
<proteinExistence type="predicted"/>
<dbReference type="Gene3D" id="3.30.460.10">
    <property type="entry name" value="Beta Polymerase, domain 2"/>
    <property type="match status" value="1"/>
</dbReference>
<protein>
    <submittedName>
        <fullName evidence="2">Uncharacterized protein</fullName>
    </submittedName>
</protein>
<dbReference type="InterPro" id="IPR053445">
    <property type="entry name" value="CBASS_cN_synthase"/>
</dbReference>
<geneLocation type="plasmid" evidence="3"/>
<dbReference type="GO" id="GO:0005829">
    <property type="term" value="C:cytosol"/>
    <property type="evidence" value="ECO:0007669"/>
    <property type="project" value="TreeGrafter"/>
</dbReference>
<dbReference type="GO" id="GO:0051607">
    <property type="term" value="P:defense response to virus"/>
    <property type="evidence" value="ECO:0007669"/>
    <property type="project" value="UniProtKB-KW"/>
</dbReference>
<dbReference type="PANTHER" id="PTHR11258">
    <property type="entry name" value="2-5 OLIGOADENYLATE SYNTHETASE"/>
    <property type="match status" value="1"/>
</dbReference>
<evidence type="ECO:0000313" key="3">
    <source>
        <dbReference type="Proteomes" id="UP000026913"/>
    </source>
</evidence>
<dbReference type="EMBL" id="CP005961">
    <property type="protein sequence ID" value="AHZ73260.1"/>
    <property type="molecule type" value="Genomic_DNA"/>
</dbReference>
<dbReference type="GO" id="GO:0001730">
    <property type="term" value="F:2'-5'-oligoadenylate synthetase activity"/>
    <property type="evidence" value="ECO:0007669"/>
    <property type="project" value="TreeGrafter"/>
</dbReference>
<accession>A0A024EL23</accession>
<dbReference type="CDD" id="cd05400">
    <property type="entry name" value="NT_2-5OAS_ClassI-CCAase"/>
    <property type="match status" value="1"/>
</dbReference>
<dbReference type="NCBIfam" id="NF041116">
    <property type="entry name" value="CBASS_cyclase_a"/>
    <property type="match status" value="1"/>
</dbReference>
<dbReference type="RefSeq" id="WP_010454850.1">
    <property type="nucleotide sequence ID" value="NZ_CP005960.1"/>
</dbReference>
<evidence type="ECO:0000313" key="2">
    <source>
        <dbReference type="EMBL" id="AHZ73260.1"/>
    </source>
</evidence>